<protein>
    <submittedName>
        <fullName evidence="1">Uncharacterized protein</fullName>
    </submittedName>
</protein>
<dbReference type="Proteomes" id="UP001066276">
    <property type="component" value="Chromosome 1_1"/>
</dbReference>
<name>A0AAV7WYS6_PLEWA</name>
<keyword evidence="2" id="KW-1185">Reference proteome</keyword>
<evidence type="ECO:0000313" key="1">
    <source>
        <dbReference type="EMBL" id="KAJ1217891.1"/>
    </source>
</evidence>
<organism evidence="1 2">
    <name type="scientific">Pleurodeles waltl</name>
    <name type="common">Iberian ribbed newt</name>
    <dbReference type="NCBI Taxonomy" id="8319"/>
    <lineage>
        <taxon>Eukaryota</taxon>
        <taxon>Metazoa</taxon>
        <taxon>Chordata</taxon>
        <taxon>Craniata</taxon>
        <taxon>Vertebrata</taxon>
        <taxon>Euteleostomi</taxon>
        <taxon>Amphibia</taxon>
        <taxon>Batrachia</taxon>
        <taxon>Caudata</taxon>
        <taxon>Salamandroidea</taxon>
        <taxon>Salamandridae</taxon>
        <taxon>Pleurodelinae</taxon>
        <taxon>Pleurodeles</taxon>
    </lineage>
</organism>
<accession>A0AAV7WYS6</accession>
<reference evidence="1" key="1">
    <citation type="journal article" date="2022" name="bioRxiv">
        <title>Sequencing and chromosome-scale assembly of the giantPleurodeles waltlgenome.</title>
        <authorList>
            <person name="Brown T."/>
            <person name="Elewa A."/>
            <person name="Iarovenko S."/>
            <person name="Subramanian E."/>
            <person name="Araus A.J."/>
            <person name="Petzold A."/>
            <person name="Susuki M."/>
            <person name="Suzuki K.-i.T."/>
            <person name="Hayashi T."/>
            <person name="Toyoda A."/>
            <person name="Oliveira C."/>
            <person name="Osipova E."/>
            <person name="Leigh N.D."/>
            <person name="Simon A."/>
            <person name="Yun M.H."/>
        </authorList>
    </citation>
    <scope>NUCLEOTIDE SEQUENCE</scope>
    <source>
        <strain evidence="1">20211129_DDA</strain>
        <tissue evidence="1">Liver</tissue>
    </source>
</reference>
<gene>
    <name evidence="1" type="ORF">NDU88_005478</name>
</gene>
<proteinExistence type="predicted"/>
<sequence>MEAEIPELVPEELQFLVSVRHGIESTLVIYEAVIKLCHWVLETGYVCLDLFGFHDQVHDLGVHDFQAMSPCSMASMAMSERVLAEALLEPEPIGAWEEAMVRGCEIASEKSS</sequence>
<dbReference type="AlphaFoldDB" id="A0AAV7WYS6"/>
<evidence type="ECO:0000313" key="2">
    <source>
        <dbReference type="Proteomes" id="UP001066276"/>
    </source>
</evidence>
<dbReference type="EMBL" id="JANPWB010000001">
    <property type="protein sequence ID" value="KAJ1217891.1"/>
    <property type="molecule type" value="Genomic_DNA"/>
</dbReference>
<comment type="caution">
    <text evidence="1">The sequence shown here is derived from an EMBL/GenBank/DDBJ whole genome shotgun (WGS) entry which is preliminary data.</text>
</comment>